<dbReference type="NCBIfam" id="TIGR00236">
    <property type="entry name" value="wecB"/>
    <property type="match status" value="1"/>
</dbReference>
<organism evidence="3 4">
    <name type="scientific">Alkalispirochaeta sphaeroplastigenens</name>
    <dbReference type="NCBI Taxonomy" id="1187066"/>
    <lineage>
        <taxon>Bacteria</taxon>
        <taxon>Pseudomonadati</taxon>
        <taxon>Spirochaetota</taxon>
        <taxon>Spirochaetia</taxon>
        <taxon>Spirochaetales</taxon>
        <taxon>Spirochaetaceae</taxon>
        <taxon>Alkalispirochaeta</taxon>
    </lineage>
</organism>
<dbReference type="RefSeq" id="WP_103681179.1">
    <property type="nucleotide sequence ID" value="NZ_LPWH01000123.1"/>
</dbReference>
<dbReference type="Pfam" id="PF02350">
    <property type="entry name" value="Epimerase_2"/>
    <property type="match status" value="1"/>
</dbReference>
<dbReference type="PANTHER" id="PTHR43174:SF1">
    <property type="entry name" value="UDP-N-ACETYLGLUCOSAMINE 2-EPIMERASE"/>
    <property type="match status" value="1"/>
</dbReference>
<evidence type="ECO:0000256" key="1">
    <source>
        <dbReference type="RuleBase" id="RU003513"/>
    </source>
</evidence>
<evidence type="ECO:0000313" key="4">
    <source>
        <dbReference type="Proteomes" id="UP000237350"/>
    </source>
</evidence>
<name>A0A2S4JFP7_9SPIO</name>
<dbReference type="Gene3D" id="3.40.50.2000">
    <property type="entry name" value="Glycogen Phosphorylase B"/>
    <property type="match status" value="2"/>
</dbReference>
<sequence>MKVTTVIGARPQFIKAAVVSRALAAQGISETIIHTGQHFDANMSEIFFDELEIPQPGHNLGIGGGSHGQNTGRMIEAIEALLIDHRPDVVLIYGDTDSTLAGALAAVKLHVPVAHIEAGLRSFNRRMPEEINRILTDHAADLLFAPTEAAVSHLAAEGIPDARVHLVGDVMYDAALFYGAKAEDKSSILEQQNLKRGEYVLATVHRAENTDDRERLTAIIDGFAESNRTIILPLHPRTKSRLANFGISVANNILLIDPVGYLDMVMLEKNAALIATDSGGVQKEAFFYGVPCVTLRDETEWTELVEAGWNKLVNASDPAQIEGGLVDVDSFARNVIKPYGNGSAGKEITLVLSSTINDRQKFGS</sequence>
<dbReference type="GO" id="GO:0016853">
    <property type="term" value="F:isomerase activity"/>
    <property type="evidence" value="ECO:0007669"/>
    <property type="project" value="UniProtKB-KW"/>
</dbReference>
<dbReference type="SUPFAM" id="SSF53756">
    <property type="entry name" value="UDP-Glycosyltransferase/glycogen phosphorylase"/>
    <property type="match status" value="1"/>
</dbReference>
<protein>
    <submittedName>
        <fullName evidence="3">UDP-N-acetyl glucosamine 2-epimerase</fullName>
    </submittedName>
</protein>
<dbReference type="Proteomes" id="UP000237350">
    <property type="component" value="Unassembled WGS sequence"/>
</dbReference>
<comment type="similarity">
    <text evidence="1">Belongs to the UDP-N-acetylglucosamine 2-epimerase family.</text>
</comment>
<proteinExistence type="inferred from homology"/>
<dbReference type="PANTHER" id="PTHR43174">
    <property type="entry name" value="UDP-N-ACETYLGLUCOSAMINE 2-EPIMERASE"/>
    <property type="match status" value="1"/>
</dbReference>
<reference evidence="4" key="1">
    <citation type="submission" date="2015-12" db="EMBL/GenBank/DDBJ databases">
        <authorList>
            <person name="Lodha T.D."/>
            <person name="Chintalapati S."/>
            <person name="Chintalapati V.R."/>
            <person name="Sravanthi T."/>
        </authorList>
    </citation>
    <scope>NUCLEOTIDE SEQUENCE [LARGE SCALE GENOMIC DNA]</scope>
    <source>
        <strain evidence="4">JC133</strain>
    </source>
</reference>
<evidence type="ECO:0000259" key="2">
    <source>
        <dbReference type="Pfam" id="PF02350"/>
    </source>
</evidence>
<feature type="domain" description="UDP-N-acetylglucosamine 2-epimerase" evidence="2">
    <location>
        <begin position="25"/>
        <end position="352"/>
    </location>
</feature>
<evidence type="ECO:0000313" key="3">
    <source>
        <dbReference type="EMBL" id="POQ98361.1"/>
    </source>
</evidence>
<dbReference type="InterPro" id="IPR029767">
    <property type="entry name" value="WecB-like"/>
</dbReference>
<dbReference type="OrthoDB" id="9803238at2"/>
<accession>A0A2S4JFP7</accession>
<comment type="caution">
    <text evidence="3">The sequence shown here is derived from an EMBL/GenBank/DDBJ whole genome shotgun (WGS) entry which is preliminary data.</text>
</comment>
<dbReference type="CDD" id="cd03786">
    <property type="entry name" value="GTB_UDP-GlcNAc_2-Epimerase"/>
    <property type="match status" value="1"/>
</dbReference>
<dbReference type="EMBL" id="LPWH01000123">
    <property type="protein sequence ID" value="POQ98361.1"/>
    <property type="molecule type" value="Genomic_DNA"/>
</dbReference>
<keyword evidence="1" id="KW-0413">Isomerase</keyword>
<dbReference type="AlphaFoldDB" id="A0A2S4JFP7"/>
<gene>
    <name evidence="3" type="ORF">AU468_13475</name>
</gene>
<keyword evidence="4" id="KW-1185">Reference proteome</keyword>
<dbReference type="InterPro" id="IPR003331">
    <property type="entry name" value="UDP_GlcNAc_Epimerase_2_dom"/>
</dbReference>